<evidence type="ECO:0000313" key="2">
    <source>
        <dbReference type="EMBL" id="MFD1712673.1"/>
    </source>
</evidence>
<proteinExistence type="predicted"/>
<dbReference type="EMBL" id="JBHUEJ010000045">
    <property type="protein sequence ID" value="MFD1712673.1"/>
    <property type="molecule type" value="Genomic_DNA"/>
</dbReference>
<evidence type="ECO:0000313" key="3">
    <source>
        <dbReference type="Proteomes" id="UP001597304"/>
    </source>
</evidence>
<dbReference type="Proteomes" id="UP001597304">
    <property type="component" value="Unassembled WGS sequence"/>
</dbReference>
<dbReference type="RefSeq" id="WP_147913649.1">
    <property type="nucleotide sequence ID" value="NZ_JBHUEJ010000045.1"/>
</dbReference>
<dbReference type="SMART" id="SM00028">
    <property type="entry name" value="TPR"/>
    <property type="match status" value="2"/>
</dbReference>
<dbReference type="InterPro" id="IPR011990">
    <property type="entry name" value="TPR-like_helical_dom_sf"/>
</dbReference>
<dbReference type="SUPFAM" id="SSF48452">
    <property type="entry name" value="TPR-like"/>
    <property type="match status" value="1"/>
</dbReference>
<gene>
    <name evidence="2" type="ORF">ACFSF0_18910</name>
</gene>
<reference evidence="3" key="1">
    <citation type="journal article" date="2019" name="Int. J. Syst. Evol. Microbiol.">
        <title>The Global Catalogue of Microorganisms (GCM) 10K type strain sequencing project: providing services to taxonomists for standard genome sequencing and annotation.</title>
        <authorList>
            <consortium name="The Broad Institute Genomics Platform"/>
            <consortium name="The Broad Institute Genome Sequencing Center for Infectious Disease"/>
            <person name="Wu L."/>
            <person name="Ma J."/>
        </authorList>
    </citation>
    <scope>NUCLEOTIDE SEQUENCE [LARGE SCALE GENOMIC DNA]</scope>
    <source>
        <strain evidence="3">LMG 29247</strain>
    </source>
</reference>
<dbReference type="InterPro" id="IPR019734">
    <property type="entry name" value="TPR_rpt"/>
</dbReference>
<organism evidence="2 3">
    <name type="scientific">Ottowia flava</name>
    <dbReference type="NCBI Taxonomy" id="2675430"/>
    <lineage>
        <taxon>Bacteria</taxon>
        <taxon>Pseudomonadati</taxon>
        <taxon>Pseudomonadota</taxon>
        <taxon>Betaproteobacteria</taxon>
        <taxon>Burkholderiales</taxon>
        <taxon>Comamonadaceae</taxon>
        <taxon>Ottowia</taxon>
    </lineage>
</organism>
<keyword evidence="1" id="KW-0802">TPR repeat</keyword>
<evidence type="ECO:0000256" key="1">
    <source>
        <dbReference type="PROSITE-ProRule" id="PRU00339"/>
    </source>
</evidence>
<feature type="repeat" description="TPR" evidence="1">
    <location>
        <begin position="45"/>
        <end position="78"/>
    </location>
</feature>
<dbReference type="Gene3D" id="1.25.40.10">
    <property type="entry name" value="Tetratricopeptide repeat domain"/>
    <property type="match status" value="1"/>
</dbReference>
<name>A0ABW4KZA2_9BURK</name>
<protein>
    <submittedName>
        <fullName evidence="2">Tetratricopeptide repeat protein</fullName>
    </submittedName>
</protein>
<dbReference type="PROSITE" id="PS50005">
    <property type="entry name" value="TPR"/>
    <property type="match status" value="1"/>
</dbReference>
<sequence>MPIRVSRNGRAATLNAAGNDCEERGDTAAALDLYAQAARVQPNWAVPWFNLGLVHKYAGEWQASLEANLAALEREPDHDGAGWNAGIAATALGQWRLARAMWRRFGIDMADSDEPSGFAPALTPIRVDPNGLAPEVIWADRIDPARAVIRSVPTAASGRRYGDLLLHDGAPNGYRRLDGREVPVFDELAVLTASDYETWELHITQIDADQTEALLRQLSAADLLAEDWGGLRNLCRACSEGRPDDDAGHDHGPLEPSSADTARIGLAMPASAADPTWVRARVADIPGAELHSLTRVLPTEALEAQP</sequence>
<keyword evidence="3" id="KW-1185">Reference proteome</keyword>
<comment type="caution">
    <text evidence="2">The sequence shown here is derived from an EMBL/GenBank/DDBJ whole genome shotgun (WGS) entry which is preliminary data.</text>
</comment>
<accession>A0ABW4KZA2</accession>